<evidence type="ECO:0000256" key="2">
    <source>
        <dbReference type="ARBA" id="ARBA00022737"/>
    </source>
</evidence>
<feature type="region of interest" description="Disordered" evidence="4">
    <location>
        <begin position="119"/>
        <end position="163"/>
    </location>
</feature>
<keyword evidence="2" id="KW-0677">Repeat</keyword>
<feature type="repeat" description="WD" evidence="3">
    <location>
        <begin position="499"/>
        <end position="539"/>
    </location>
</feature>
<evidence type="ECO:0000256" key="4">
    <source>
        <dbReference type="SAM" id="MobiDB-lite"/>
    </source>
</evidence>
<dbReference type="InterPro" id="IPR019775">
    <property type="entry name" value="WD40_repeat_CS"/>
</dbReference>
<feature type="compositionally biased region" description="Polar residues" evidence="4">
    <location>
        <begin position="132"/>
        <end position="152"/>
    </location>
</feature>
<feature type="compositionally biased region" description="Low complexity" evidence="4">
    <location>
        <begin position="355"/>
        <end position="369"/>
    </location>
</feature>
<dbReference type="PRINTS" id="PR00320">
    <property type="entry name" value="GPROTEINBRPT"/>
</dbReference>
<dbReference type="InterPro" id="IPR020472">
    <property type="entry name" value="WD40_PAC1"/>
</dbReference>
<feature type="region of interest" description="Disordered" evidence="4">
    <location>
        <begin position="351"/>
        <end position="375"/>
    </location>
</feature>
<dbReference type="Gene3D" id="2.130.10.10">
    <property type="entry name" value="YVTN repeat-like/Quinoprotein amine dehydrogenase"/>
    <property type="match status" value="2"/>
</dbReference>
<dbReference type="PROSITE" id="PS50294">
    <property type="entry name" value="WD_REPEATS_REGION"/>
    <property type="match status" value="3"/>
</dbReference>
<feature type="compositionally biased region" description="Low complexity" evidence="4">
    <location>
        <begin position="832"/>
        <end position="850"/>
    </location>
</feature>
<evidence type="ECO:0000313" key="5">
    <source>
        <dbReference type="EMBL" id="KAG9457696.1"/>
    </source>
</evidence>
<dbReference type="InterPro" id="IPR015943">
    <property type="entry name" value="WD40/YVTN_repeat-like_dom_sf"/>
</dbReference>
<feature type="repeat" description="WD" evidence="3">
    <location>
        <begin position="393"/>
        <end position="434"/>
    </location>
</feature>
<name>A0AAV7FCZ7_ARIFI</name>
<reference evidence="5 6" key="1">
    <citation type="submission" date="2021-07" db="EMBL/GenBank/DDBJ databases">
        <title>The Aristolochia fimbriata genome: insights into angiosperm evolution, floral development and chemical biosynthesis.</title>
        <authorList>
            <person name="Jiao Y."/>
        </authorList>
    </citation>
    <scope>NUCLEOTIDE SEQUENCE [LARGE SCALE GENOMIC DNA]</scope>
    <source>
        <strain evidence="5">IBCAS-2021</strain>
        <tissue evidence="5">Leaf</tissue>
    </source>
</reference>
<dbReference type="InterPro" id="IPR040324">
    <property type="entry name" value="WDR44/Dgr2"/>
</dbReference>
<keyword evidence="6" id="KW-1185">Reference proteome</keyword>
<feature type="region of interest" description="Disordered" evidence="4">
    <location>
        <begin position="711"/>
        <end position="741"/>
    </location>
</feature>
<sequence>MMMRLDGMDEEDDDDRFFESMERMSTAVPLDLGPFGREEEDDEFADSRMSFASSVGGPSQYRLSSAVVEDIAADPLEDYNVWMMDPGSIKERRMRLLQGMGLFGNKELLRVTSIEIPKGATPTSPEAGKPLSATNSPMQSGTPSKTKQLSTLPSSVSNPPPVIISRSRSDVAIGMDVDREHRRKELLGTSPPLSLIRRIPSAPSSLERGHNERFTLVSGGSAALSANGGQRDGKQLLPSPSEEESFCKIKNLDTGKEFLVNEDGTWNCVEDAGQQLTMEEFERCIGYSPIVKELMRRENVRISRENSSASKLDYTLSAKSLRSATTKKKSGWLKNIKGVATSVSGIIGEKDRENSLSSSSSMNRSRQTSKWMKVRPHGKNCKEISGLYMSQEIPAHQGSIWCIKFSLDTRYLASAGEDRVIHVWQVLECEAVISSPEEPNFGPSRSISNGSPERPPLADHSPSKRRGKLTSSTRKSAIPDYVVIPDTVFSLSDQPVCTFEGHLDDVLDLSWSKSQLLLSSSMDKTVRLWDMESKACLKLFAHNDYVTCIQFNPVDDRYFISGSLDAKVRIWSIPDRQVVDWSDLHEMVTAACYTPDGKGAFVGSHKGSCRLYDTSECKLHQSGQIDIQTKKKKSHAKKITGFQFSPTNASEVLISSADSQIRIFNGVDLVHKFRGLRNTSSQIAASFTADGKYIVSASEDSQVYVWKRDEQKNAGNCGGGGKEGDGGKESSGGKNKGYATSRAHEHFQCREVSVAIPWPGGKYELPPVPVLSKRHHSRKQSSVQPSLLDDNLVSSKSLLPPLPRKNCSEQNSVTQEEDHSHGKPPRPESGIAESPSLASTSRSRSIGSASISAAAHSSSSLSSSSCPDANSSSTNLQVPTAWGLALVTAGLGGEIKVYQNFGLPIRLQNQSLLRL</sequence>
<evidence type="ECO:0000313" key="6">
    <source>
        <dbReference type="Proteomes" id="UP000825729"/>
    </source>
</evidence>
<dbReference type="Pfam" id="PF00400">
    <property type="entry name" value="WD40"/>
    <property type="match status" value="4"/>
</dbReference>
<dbReference type="InterPro" id="IPR001680">
    <property type="entry name" value="WD40_rpt"/>
</dbReference>
<organism evidence="5 6">
    <name type="scientific">Aristolochia fimbriata</name>
    <name type="common">White veined hardy Dutchman's pipe vine</name>
    <dbReference type="NCBI Taxonomy" id="158543"/>
    <lineage>
        <taxon>Eukaryota</taxon>
        <taxon>Viridiplantae</taxon>
        <taxon>Streptophyta</taxon>
        <taxon>Embryophyta</taxon>
        <taxon>Tracheophyta</taxon>
        <taxon>Spermatophyta</taxon>
        <taxon>Magnoliopsida</taxon>
        <taxon>Magnoliidae</taxon>
        <taxon>Piperales</taxon>
        <taxon>Aristolochiaceae</taxon>
        <taxon>Aristolochia</taxon>
    </lineage>
</organism>
<feature type="repeat" description="WD" evidence="3">
    <location>
        <begin position="539"/>
        <end position="573"/>
    </location>
</feature>
<evidence type="ECO:0000256" key="1">
    <source>
        <dbReference type="ARBA" id="ARBA00022574"/>
    </source>
</evidence>
<keyword evidence="1 3" id="KW-0853">WD repeat</keyword>
<feature type="repeat" description="WD" evidence="3">
    <location>
        <begin position="686"/>
        <end position="716"/>
    </location>
</feature>
<dbReference type="EMBL" id="JAINDJ010000002">
    <property type="protein sequence ID" value="KAG9457696.1"/>
    <property type="molecule type" value="Genomic_DNA"/>
</dbReference>
<dbReference type="InterPro" id="IPR036322">
    <property type="entry name" value="WD40_repeat_dom_sf"/>
</dbReference>
<evidence type="ECO:0000256" key="3">
    <source>
        <dbReference type="PROSITE-ProRule" id="PRU00221"/>
    </source>
</evidence>
<dbReference type="PANTHER" id="PTHR14221:SF41">
    <property type="entry name" value="TRANSDUCIN_WD40 REPEAT-LIKE SUPERFAMILY PROTEIN"/>
    <property type="match status" value="1"/>
</dbReference>
<comment type="caution">
    <text evidence="5">The sequence shown here is derived from an EMBL/GenBank/DDBJ whole genome shotgun (WGS) entry which is preliminary data.</text>
</comment>
<dbReference type="Proteomes" id="UP000825729">
    <property type="component" value="Unassembled WGS sequence"/>
</dbReference>
<proteinExistence type="predicted"/>
<feature type="region of interest" description="Disordered" evidence="4">
    <location>
        <begin position="437"/>
        <end position="473"/>
    </location>
</feature>
<feature type="region of interest" description="Disordered" evidence="4">
    <location>
        <begin position="772"/>
        <end position="850"/>
    </location>
</feature>
<dbReference type="SUPFAM" id="SSF50978">
    <property type="entry name" value="WD40 repeat-like"/>
    <property type="match status" value="1"/>
</dbReference>
<protein>
    <recommendedName>
        <fullName evidence="7">WD repeat-containing protein 44</fullName>
    </recommendedName>
</protein>
<dbReference type="PANTHER" id="PTHR14221">
    <property type="entry name" value="WD REPEAT DOMAIN 44"/>
    <property type="match status" value="1"/>
</dbReference>
<accession>A0AAV7FCZ7</accession>
<dbReference type="PROSITE" id="PS00678">
    <property type="entry name" value="WD_REPEATS_1"/>
    <property type="match status" value="1"/>
</dbReference>
<evidence type="ECO:0008006" key="7">
    <source>
        <dbReference type="Google" id="ProtNLM"/>
    </source>
</evidence>
<dbReference type="SMART" id="SM00320">
    <property type="entry name" value="WD40"/>
    <property type="match status" value="6"/>
</dbReference>
<gene>
    <name evidence="5" type="ORF">H6P81_002204</name>
</gene>
<dbReference type="AlphaFoldDB" id="A0AAV7FCZ7"/>
<dbReference type="PROSITE" id="PS50082">
    <property type="entry name" value="WD_REPEATS_2"/>
    <property type="match status" value="4"/>
</dbReference>